<dbReference type="EMBL" id="JAME01000001">
    <property type="protein sequence ID" value="ETX30929.1"/>
    <property type="molecule type" value="Genomic_DNA"/>
</dbReference>
<organism evidence="3 4">
    <name type="scientific">Roseivivax isoporae LMG 25204</name>
    <dbReference type="NCBI Taxonomy" id="1449351"/>
    <lineage>
        <taxon>Bacteria</taxon>
        <taxon>Pseudomonadati</taxon>
        <taxon>Pseudomonadota</taxon>
        <taxon>Alphaproteobacteria</taxon>
        <taxon>Rhodobacterales</taxon>
        <taxon>Roseobacteraceae</taxon>
        <taxon>Roseivivax</taxon>
    </lineage>
</organism>
<name>X7FFZ4_9RHOB</name>
<keyword evidence="1" id="KW-0812">Transmembrane</keyword>
<feature type="domain" description="DUF1468" evidence="2">
    <location>
        <begin position="26"/>
        <end position="170"/>
    </location>
</feature>
<accession>X7FFZ4</accession>
<keyword evidence="4" id="KW-1185">Reference proteome</keyword>
<evidence type="ECO:0000313" key="3">
    <source>
        <dbReference type="EMBL" id="ETX30929.1"/>
    </source>
</evidence>
<proteinExistence type="predicted"/>
<feature type="transmembrane region" description="Helical" evidence="1">
    <location>
        <begin position="23"/>
        <end position="43"/>
    </location>
</feature>
<dbReference type="InterPro" id="IPR009936">
    <property type="entry name" value="DUF1468"/>
</dbReference>
<dbReference type="STRING" id="1449351.RISW2_00695"/>
<feature type="transmembrane region" description="Helical" evidence="1">
    <location>
        <begin position="143"/>
        <end position="169"/>
    </location>
</feature>
<gene>
    <name evidence="3" type="ORF">RISW2_00695</name>
</gene>
<dbReference type="PATRIC" id="fig|1449351.3.peg.142"/>
<dbReference type="Pfam" id="PF07331">
    <property type="entry name" value="TctB"/>
    <property type="match status" value="1"/>
</dbReference>
<dbReference type="Proteomes" id="UP000023430">
    <property type="component" value="Unassembled WGS sequence"/>
</dbReference>
<evidence type="ECO:0000256" key="1">
    <source>
        <dbReference type="SAM" id="Phobius"/>
    </source>
</evidence>
<dbReference type="eggNOG" id="ENOG50330EX">
    <property type="taxonomic scope" value="Bacteria"/>
</dbReference>
<comment type="caution">
    <text evidence="3">The sequence shown here is derived from an EMBL/GenBank/DDBJ whole genome shotgun (WGS) entry which is preliminary data.</text>
</comment>
<dbReference type="RefSeq" id="WP_244437481.1">
    <property type="nucleotide sequence ID" value="NZ_JAME01000001.1"/>
</dbReference>
<reference evidence="3 4" key="1">
    <citation type="submission" date="2014-01" db="EMBL/GenBank/DDBJ databases">
        <title>Roseivivax isoporae LMG 25204 Genome Sequencing.</title>
        <authorList>
            <person name="Lai Q."/>
            <person name="Li G."/>
            <person name="Shao Z."/>
        </authorList>
    </citation>
    <scope>NUCLEOTIDE SEQUENCE [LARGE SCALE GENOMIC DNA]</scope>
    <source>
        <strain evidence="3 4">LMG 25204</strain>
    </source>
</reference>
<evidence type="ECO:0000313" key="4">
    <source>
        <dbReference type="Proteomes" id="UP000023430"/>
    </source>
</evidence>
<protein>
    <recommendedName>
        <fullName evidence="2">DUF1468 domain-containing protein</fullName>
    </recommendedName>
</protein>
<evidence type="ECO:0000259" key="2">
    <source>
        <dbReference type="Pfam" id="PF07331"/>
    </source>
</evidence>
<feature type="transmembrane region" description="Helical" evidence="1">
    <location>
        <begin position="102"/>
        <end position="131"/>
    </location>
</feature>
<keyword evidence="1" id="KW-1133">Transmembrane helix</keyword>
<dbReference type="AlphaFoldDB" id="X7FFZ4"/>
<sequence length="173" mass="18245">MSGPAATDVRLAPQDAPGEVARLISYVALLAVSAGLFAEAWAIPVSRFETLGAGAFPMLVHGVLMLLLAGAAIGSLRRLPAGAWTAFAAAAGHWVRTRRLVIVVFACLALYLATMPVVGYPLATLAFLAVLQVTLAPKTRTAIAISLVLALLFSFGLNWLFAEVFNVFLPRGR</sequence>
<keyword evidence="1" id="KW-0472">Membrane</keyword>
<feature type="transmembrane region" description="Helical" evidence="1">
    <location>
        <begin position="55"/>
        <end position="73"/>
    </location>
</feature>